<comment type="caution">
    <text evidence="1">The sequence shown here is derived from an EMBL/GenBank/DDBJ whole genome shotgun (WGS) entry which is preliminary data.</text>
</comment>
<dbReference type="AlphaFoldDB" id="A0A828YWL8"/>
<reference evidence="1 2" key="1">
    <citation type="submission" date="2012-10" db="EMBL/GenBank/DDBJ databases">
        <authorList>
            <person name="Harkins D.M."/>
            <person name="Durkin A.S."/>
            <person name="Brinkac L.M."/>
            <person name="Haft D.H."/>
            <person name="Selengut J.D."/>
            <person name="Sanka R."/>
            <person name="DePew J."/>
            <person name="Purushe J."/>
            <person name="Whelen A.C."/>
            <person name="Vinetz J.M."/>
            <person name="Sutton G.G."/>
            <person name="Nierman W.C."/>
            <person name="Fouts D.E."/>
        </authorList>
    </citation>
    <scope>NUCLEOTIDE SEQUENCE [LARGE SCALE GENOMIC DNA]</scope>
    <source>
        <strain evidence="1 2">2006001853</strain>
    </source>
</reference>
<protein>
    <recommendedName>
        <fullName evidence="3">Tetratricopeptide repeat protein</fullName>
    </recommendedName>
</protein>
<proteinExistence type="predicted"/>
<dbReference type="EMBL" id="AFLV02000065">
    <property type="protein sequence ID" value="EKR62892.1"/>
    <property type="molecule type" value="Genomic_DNA"/>
</dbReference>
<dbReference type="InterPro" id="IPR011990">
    <property type="entry name" value="TPR-like_helical_dom_sf"/>
</dbReference>
<gene>
    <name evidence="1" type="ORF">LEP1GSC036_2365</name>
</gene>
<organism evidence="1 2">
    <name type="scientific">Leptospira weilii str. 2006001853</name>
    <dbReference type="NCBI Taxonomy" id="1001589"/>
    <lineage>
        <taxon>Bacteria</taxon>
        <taxon>Pseudomonadati</taxon>
        <taxon>Spirochaetota</taxon>
        <taxon>Spirochaetia</taxon>
        <taxon>Leptospirales</taxon>
        <taxon>Leptospiraceae</taxon>
        <taxon>Leptospira</taxon>
    </lineage>
</organism>
<evidence type="ECO:0008006" key="3">
    <source>
        <dbReference type="Google" id="ProtNLM"/>
    </source>
</evidence>
<evidence type="ECO:0000313" key="2">
    <source>
        <dbReference type="Proteomes" id="UP000001338"/>
    </source>
</evidence>
<evidence type="ECO:0000313" key="1">
    <source>
        <dbReference type="EMBL" id="EKR62892.1"/>
    </source>
</evidence>
<dbReference type="Gene3D" id="1.25.40.10">
    <property type="entry name" value="Tetratricopeptide repeat domain"/>
    <property type="match status" value="1"/>
</dbReference>
<accession>A0A828YWL8</accession>
<name>A0A828YWL8_9LEPT</name>
<sequence>MGLLENSNRNPRQIRSKFSFFLTMKVKTSVFMRPNIRYIFFMLLFSVSCSSDEEIIWNARDSLSRGNTAEAMRLYESILKKNPTHLEANRTLGMILADSGLALNSAAFYLEKAESSLPGDSSLLLYLLEIHLQEKDRDKTKRILEKISKSKDKEMENYAIFLKDCLLEKKKNGSEFNRFKASAIPTLLPPARRLFLKCELSLYGVSHNSGFICPKNRTVYLSSKFPKLGPSPLPESGVRIFKYSLGYFPSVMSFINHNKLNLLFLFDSDELLPKLSISTLGSCSISRSFLCFTCSTKRELSCVHFLIHHEIVSIS</sequence>
<dbReference type="SUPFAM" id="SSF48452">
    <property type="entry name" value="TPR-like"/>
    <property type="match status" value="1"/>
</dbReference>
<dbReference type="Proteomes" id="UP000001338">
    <property type="component" value="Unassembled WGS sequence"/>
</dbReference>